<sequence>MDRSVSNYQPDYTAQVLGVGMDRSVTNHLDSTAQVEHKDLTADPSLLLLFTSDFGLAKLLPDPITKSSVESESSIGIRGSIGYVPLEYEEGGPVSTIGDVYSFGVLLLEMFTGRNPIEYVFKDGLTLHNFVQMAYPKRVMDIVDPNLFTVNVMESNALNKMCESLVWIIEVGLTCSKQSPVERMSMKHAAVQLHKIRDVYLH</sequence>
<dbReference type="PROSITE" id="PS50011">
    <property type="entry name" value="PROTEIN_KINASE_DOM"/>
    <property type="match status" value="1"/>
</dbReference>
<dbReference type="InterPro" id="IPR011009">
    <property type="entry name" value="Kinase-like_dom_sf"/>
</dbReference>
<keyword evidence="3" id="KW-1185">Reference proteome</keyword>
<evidence type="ECO:0000313" key="3">
    <source>
        <dbReference type="Proteomes" id="UP001210211"/>
    </source>
</evidence>
<evidence type="ECO:0000259" key="1">
    <source>
        <dbReference type="PROSITE" id="PS50011"/>
    </source>
</evidence>
<dbReference type="InterPro" id="IPR000719">
    <property type="entry name" value="Prot_kinase_dom"/>
</dbReference>
<accession>A0AAD6A2K1</accession>
<dbReference type="InterPro" id="IPR051564">
    <property type="entry name" value="LRR_receptor-like_kinase"/>
</dbReference>
<dbReference type="GO" id="GO:0016020">
    <property type="term" value="C:membrane"/>
    <property type="evidence" value="ECO:0007669"/>
    <property type="project" value="TreeGrafter"/>
</dbReference>
<dbReference type="EMBL" id="JAMRDG010000001">
    <property type="protein sequence ID" value="KAJ3708308.1"/>
    <property type="molecule type" value="Genomic_DNA"/>
</dbReference>
<evidence type="ECO:0000313" key="2">
    <source>
        <dbReference type="EMBL" id="KAJ3708308.1"/>
    </source>
</evidence>
<dbReference type="PANTHER" id="PTHR48055:SF55">
    <property type="entry name" value="PROTEIN KINASE DOMAIN-CONTAINING PROTEIN"/>
    <property type="match status" value="1"/>
</dbReference>
<feature type="domain" description="Protein kinase" evidence="1">
    <location>
        <begin position="1"/>
        <end position="202"/>
    </location>
</feature>
<reference evidence="2 3" key="1">
    <citation type="journal article" date="2022" name="Cell">
        <title>Repeat-based holocentromeres influence genome architecture and karyotype evolution.</title>
        <authorList>
            <person name="Hofstatter P.G."/>
            <person name="Thangavel G."/>
            <person name="Lux T."/>
            <person name="Neumann P."/>
            <person name="Vondrak T."/>
            <person name="Novak P."/>
            <person name="Zhang M."/>
            <person name="Costa L."/>
            <person name="Castellani M."/>
            <person name="Scott A."/>
            <person name="Toegelov H."/>
            <person name="Fuchs J."/>
            <person name="Mata-Sucre Y."/>
            <person name="Dias Y."/>
            <person name="Vanzela A.L.L."/>
            <person name="Huettel B."/>
            <person name="Almeida C.C.S."/>
            <person name="Simkova H."/>
            <person name="Souza G."/>
            <person name="Pedrosa-Harand A."/>
            <person name="Macas J."/>
            <person name="Mayer K.F.X."/>
            <person name="Houben A."/>
            <person name="Marques A."/>
        </authorList>
    </citation>
    <scope>NUCLEOTIDE SEQUENCE [LARGE SCALE GENOMIC DNA]</scope>
    <source>
        <strain evidence="2">RhyTen1mFocal</strain>
    </source>
</reference>
<dbReference type="PANTHER" id="PTHR48055">
    <property type="entry name" value="LEUCINE-RICH REPEAT RECEPTOR PROTEIN KINASE EMS1"/>
    <property type="match status" value="1"/>
</dbReference>
<dbReference type="SUPFAM" id="SSF56112">
    <property type="entry name" value="Protein kinase-like (PK-like)"/>
    <property type="match status" value="1"/>
</dbReference>
<comment type="caution">
    <text evidence="2">The sequence shown here is derived from an EMBL/GenBank/DDBJ whole genome shotgun (WGS) entry which is preliminary data.</text>
</comment>
<dbReference type="AlphaFoldDB" id="A0AAD6A2K1"/>
<name>A0AAD6A2K1_9POAL</name>
<protein>
    <recommendedName>
        <fullName evidence="1">Protein kinase domain-containing protein</fullName>
    </recommendedName>
</protein>
<organism evidence="2 3">
    <name type="scientific">Rhynchospora tenuis</name>
    <dbReference type="NCBI Taxonomy" id="198213"/>
    <lineage>
        <taxon>Eukaryota</taxon>
        <taxon>Viridiplantae</taxon>
        <taxon>Streptophyta</taxon>
        <taxon>Embryophyta</taxon>
        <taxon>Tracheophyta</taxon>
        <taxon>Spermatophyta</taxon>
        <taxon>Magnoliopsida</taxon>
        <taxon>Liliopsida</taxon>
        <taxon>Poales</taxon>
        <taxon>Cyperaceae</taxon>
        <taxon>Cyperoideae</taxon>
        <taxon>Rhynchosporeae</taxon>
        <taxon>Rhynchospora</taxon>
    </lineage>
</organism>
<dbReference type="InterPro" id="IPR001245">
    <property type="entry name" value="Ser-Thr/Tyr_kinase_cat_dom"/>
</dbReference>
<dbReference type="GO" id="GO:0005524">
    <property type="term" value="F:ATP binding"/>
    <property type="evidence" value="ECO:0007669"/>
    <property type="project" value="InterPro"/>
</dbReference>
<dbReference type="Pfam" id="PF07714">
    <property type="entry name" value="PK_Tyr_Ser-Thr"/>
    <property type="match status" value="1"/>
</dbReference>
<proteinExistence type="predicted"/>
<dbReference type="GO" id="GO:0004672">
    <property type="term" value="F:protein kinase activity"/>
    <property type="evidence" value="ECO:0007669"/>
    <property type="project" value="InterPro"/>
</dbReference>
<gene>
    <name evidence="2" type="ORF">LUZ61_012013</name>
</gene>
<dbReference type="Proteomes" id="UP001210211">
    <property type="component" value="Unassembled WGS sequence"/>
</dbReference>
<dbReference type="Gene3D" id="1.10.510.10">
    <property type="entry name" value="Transferase(Phosphotransferase) domain 1"/>
    <property type="match status" value="1"/>
</dbReference>